<organism evidence="1 2">
    <name type="scientific">Candidatus Acidifodinimicrobium mancum</name>
    <dbReference type="NCBI Taxonomy" id="2898728"/>
    <lineage>
        <taxon>Archaea</taxon>
        <taxon>Candidatus Parvarchaeota</taxon>
        <taxon>Candidatus Acidifodinimicrobiaceae</taxon>
        <taxon>Candidatus Acidifodinimicrobium</taxon>
    </lineage>
</organism>
<name>A0A8T3UTB0_9ARCH</name>
<accession>A0A8T3UTB0</accession>
<comment type="caution">
    <text evidence="1">The sequence shown here is derived from an EMBL/GenBank/DDBJ whole genome shotgun (WGS) entry which is preliminary data.</text>
</comment>
<sequence>MGSEAGSGTDKLRKLEKVSLDTLIEALERSWGAKTSFDPQNWWPSNAAYEQSAVTALVVNDFFGGNILRTIATYQNGSRVSHYYNELPDKTIVDLTRIQFPEGMKFSDPEDKSRGHIMLNPLTAERYNILKERVELRLENSGKERARLYFAHPAVDRKELREREIDMECRLGIELLNPFYDVKCSDIIELDPGIRNPCQGINDPNKIVMRDLEAIKSCEGLLAVIPKDRPMIGASMEIFYNSFVLGRDTYLIIEDGSLFGHPWLVKNSVARFKNADEFMGWWEEKVHKTDIEMQNI</sequence>
<dbReference type="InterPro" id="IPR056238">
    <property type="entry name" value="YunG-like"/>
</dbReference>
<dbReference type="AlphaFoldDB" id="A0A8T3UTB0"/>
<protein>
    <submittedName>
        <fullName evidence="1">Uncharacterized protein</fullName>
    </submittedName>
</protein>
<dbReference type="EMBL" id="JADFAR010000023">
    <property type="protein sequence ID" value="MBE5728613.1"/>
    <property type="molecule type" value="Genomic_DNA"/>
</dbReference>
<dbReference type="Proteomes" id="UP000718571">
    <property type="component" value="Unassembled WGS sequence"/>
</dbReference>
<dbReference type="Pfam" id="PF24585">
    <property type="entry name" value="YunG"/>
    <property type="match status" value="1"/>
</dbReference>
<proteinExistence type="predicted"/>
<evidence type="ECO:0000313" key="2">
    <source>
        <dbReference type="Proteomes" id="UP000718571"/>
    </source>
</evidence>
<dbReference type="Gene3D" id="3.40.50.450">
    <property type="match status" value="1"/>
</dbReference>
<reference evidence="1 2" key="1">
    <citation type="submission" date="2020-09" db="EMBL/GenBank/DDBJ databases">
        <title>Genomic characterization of a novel Parvarchaeota family in acid mine drainage sediments.</title>
        <authorList>
            <person name="Luo Z.-H."/>
        </authorList>
    </citation>
    <scope>NUCLEOTIDE SEQUENCE [LARGE SCALE GENOMIC DNA]</scope>
    <source>
        <strain evidence="1">MAS1_bins.189</strain>
    </source>
</reference>
<evidence type="ECO:0000313" key="1">
    <source>
        <dbReference type="EMBL" id="MBE5728613.1"/>
    </source>
</evidence>
<gene>
    <name evidence="1" type="ORF">IHE51_02015</name>
</gene>